<dbReference type="RefSeq" id="WP_058492401.1">
    <property type="nucleotide sequence ID" value="NZ_CBCRUR010000006.1"/>
</dbReference>
<evidence type="ECO:0000313" key="1">
    <source>
        <dbReference type="EMBL" id="KTD81533.1"/>
    </source>
</evidence>
<sequence>MKSIEDFVGFSESNIGDAFQNALNNAGNPVHCAVVETLCFQKSKTRRYYRVILKTMTEKSM</sequence>
<dbReference type="InterPro" id="IPR036694">
    <property type="entry name" value="Dodecin-like_sf"/>
</dbReference>
<protein>
    <submittedName>
        <fullName evidence="1">Uncharacterized protein</fullName>
    </submittedName>
</protein>
<gene>
    <name evidence="1" type="ORF">Lwor_0571</name>
</gene>
<dbReference type="AlphaFoldDB" id="A0A0W1AJJ8"/>
<dbReference type="PATRIC" id="fig|45076.6.peg.630"/>
<dbReference type="Proteomes" id="UP000054662">
    <property type="component" value="Unassembled WGS sequence"/>
</dbReference>
<dbReference type="SUPFAM" id="SSF89807">
    <property type="entry name" value="Dodecin-like"/>
    <property type="match status" value="1"/>
</dbReference>
<keyword evidence="2" id="KW-1185">Reference proteome</keyword>
<evidence type="ECO:0000313" key="2">
    <source>
        <dbReference type="Proteomes" id="UP000054662"/>
    </source>
</evidence>
<organism evidence="1 2">
    <name type="scientific">Legionella worsleiensis</name>
    <dbReference type="NCBI Taxonomy" id="45076"/>
    <lineage>
        <taxon>Bacteria</taxon>
        <taxon>Pseudomonadati</taxon>
        <taxon>Pseudomonadota</taxon>
        <taxon>Gammaproteobacteria</taxon>
        <taxon>Legionellales</taxon>
        <taxon>Legionellaceae</taxon>
        <taxon>Legionella</taxon>
    </lineage>
</organism>
<dbReference type="STRING" id="45076.Lwor_0571"/>
<dbReference type="OrthoDB" id="5639128at2"/>
<dbReference type="EMBL" id="LNZC01000004">
    <property type="protein sequence ID" value="KTD81533.1"/>
    <property type="molecule type" value="Genomic_DNA"/>
</dbReference>
<comment type="caution">
    <text evidence="1">The sequence shown here is derived from an EMBL/GenBank/DDBJ whole genome shotgun (WGS) entry which is preliminary data.</text>
</comment>
<reference evidence="1 2" key="1">
    <citation type="submission" date="2015-11" db="EMBL/GenBank/DDBJ databases">
        <title>Genomic analysis of 38 Legionella species identifies large and diverse effector repertoires.</title>
        <authorList>
            <person name="Burstein D."/>
            <person name="Amaro F."/>
            <person name="Zusman T."/>
            <person name="Lifshitz Z."/>
            <person name="Cohen O."/>
            <person name="Gilbert J.A."/>
            <person name="Pupko T."/>
            <person name="Shuman H.A."/>
            <person name="Segal G."/>
        </authorList>
    </citation>
    <scope>NUCLEOTIDE SEQUENCE [LARGE SCALE GENOMIC DNA]</scope>
    <source>
        <strain evidence="1 2">ATCC 49508</strain>
    </source>
</reference>
<accession>A0A0W1AJJ8</accession>
<name>A0A0W1AJJ8_9GAMM</name>
<proteinExistence type="predicted"/>